<gene>
    <name evidence="1" type="ORF">NC653_016324</name>
</gene>
<reference evidence="1" key="1">
    <citation type="journal article" date="2023" name="Mol. Ecol. Resour.">
        <title>Chromosome-level genome assembly of a triploid poplar Populus alba 'Berolinensis'.</title>
        <authorList>
            <person name="Chen S."/>
            <person name="Yu Y."/>
            <person name="Wang X."/>
            <person name="Wang S."/>
            <person name="Zhang T."/>
            <person name="Zhou Y."/>
            <person name="He R."/>
            <person name="Meng N."/>
            <person name="Wang Y."/>
            <person name="Liu W."/>
            <person name="Liu Z."/>
            <person name="Liu J."/>
            <person name="Guo Q."/>
            <person name="Huang H."/>
            <person name="Sederoff R.R."/>
            <person name="Wang G."/>
            <person name="Qu G."/>
            <person name="Chen S."/>
        </authorList>
    </citation>
    <scope>NUCLEOTIDE SEQUENCE</scope>
    <source>
        <strain evidence="1">SC-2020</strain>
    </source>
</reference>
<name>A0AAD6QMT8_9ROSI</name>
<accession>A0AAD6QMT8</accession>
<evidence type="ECO:0000313" key="2">
    <source>
        <dbReference type="Proteomes" id="UP001164929"/>
    </source>
</evidence>
<dbReference type="EMBL" id="JAQIZT010000006">
    <property type="protein sequence ID" value="KAJ6993159.1"/>
    <property type="molecule type" value="Genomic_DNA"/>
</dbReference>
<protein>
    <submittedName>
        <fullName evidence="1">Uncharacterized protein</fullName>
    </submittedName>
</protein>
<sequence length="120" mass="13278">MEPPNKDSFFLSLAFCIEAYNMNLDGTLLQNLAIGVEHEDFPGKVAKVGKIQVRRARRLSPGVSLTNYLLDTDLKPEANRLCPIVTILQNLLSMASPAYSCIKLAFSMDFHHTGTLLPIS</sequence>
<evidence type="ECO:0000313" key="1">
    <source>
        <dbReference type="EMBL" id="KAJ6993159.1"/>
    </source>
</evidence>
<keyword evidence="2" id="KW-1185">Reference proteome</keyword>
<organism evidence="1 2">
    <name type="scientific">Populus alba x Populus x berolinensis</name>
    <dbReference type="NCBI Taxonomy" id="444605"/>
    <lineage>
        <taxon>Eukaryota</taxon>
        <taxon>Viridiplantae</taxon>
        <taxon>Streptophyta</taxon>
        <taxon>Embryophyta</taxon>
        <taxon>Tracheophyta</taxon>
        <taxon>Spermatophyta</taxon>
        <taxon>Magnoliopsida</taxon>
        <taxon>eudicotyledons</taxon>
        <taxon>Gunneridae</taxon>
        <taxon>Pentapetalae</taxon>
        <taxon>rosids</taxon>
        <taxon>fabids</taxon>
        <taxon>Malpighiales</taxon>
        <taxon>Salicaceae</taxon>
        <taxon>Saliceae</taxon>
        <taxon>Populus</taxon>
    </lineage>
</organism>
<dbReference type="Proteomes" id="UP001164929">
    <property type="component" value="Chromosome 6"/>
</dbReference>
<proteinExistence type="predicted"/>
<dbReference type="AlphaFoldDB" id="A0AAD6QMT8"/>
<comment type="caution">
    <text evidence="1">The sequence shown here is derived from an EMBL/GenBank/DDBJ whole genome shotgun (WGS) entry which is preliminary data.</text>
</comment>